<dbReference type="PANTHER" id="PTHR23402">
    <property type="entry name" value="PROTEASE FAMILY C15 PYROGLUTAMYL-PEPTIDASE I-RELATED"/>
    <property type="match status" value="1"/>
</dbReference>
<keyword evidence="6 9" id="KW-0645">Protease</keyword>
<dbReference type="PROSITE" id="PS01334">
    <property type="entry name" value="PYRASE_CYS"/>
    <property type="match status" value="1"/>
</dbReference>
<name>A0A1M5TUS4_9BACT</name>
<evidence type="ECO:0000256" key="2">
    <source>
        <dbReference type="ARBA" id="ARBA00002280"/>
    </source>
</evidence>
<keyword evidence="5 9" id="KW-0963">Cytoplasm</keyword>
<evidence type="ECO:0000256" key="11">
    <source>
        <dbReference type="PROSITE-ProRule" id="PRU10077"/>
    </source>
</evidence>
<dbReference type="NCBIfam" id="TIGR00504">
    <property type="entry name" value="pyro_pdase"/>
    <property type="match status" value="1"/>
</dbReference>
<dbReference type="Proteomes" id="UP000242592">
    <property type="component" value="Unassembled WGS sequence"/>
</dbReference>
<evidence type="ECO:0000256" key="8">
    <source>
        <dbReference type="ARBA" id="ARBA00022807"/>
    </source>
</evidence>
<dbReference type="InterPro" id="IPR033693">
    <property type="entry name" value="PGPEP1_Glu_AS"/>
</dbReference>
<dbReference type="InterPro" id="IPR016125">
    <property type="entry name" value="Peptidase_C15-like"/>
</dbReference>
<keyword evidence="8 9" id="KW-0788">Thiol protease</keyword>
<evidence type="ECO:0000256" key="5">
    <source>
        <dbReference type="ARBA" id="ARBA00022490"/>
    </source>
</evidence>
<dbReference type="SUPFAM" id="SSF53182">
    <property type="entry name" value="Pyrrolidone carboxyl peptidase (pyroglutamate aminopeptidase)"/>
    <property type="match status" value="1"/>
</dbReference>
<accession>A0A1M5TUS4</accession>
<reference evidence="13" key="1">
    <citation type="submission" date="2016-11" db="EMBL/GenBank/DDBJ databases">
        <authorList>
            <person name="Varghese N."/>
            <person name="Submissions S."/>
        </authorList>
    </citation>
    <scope>NUCLEOTIDE SEQUENCE [LARGE SCALE GENOMIC DNA]</scope>
    <source>
        <strain evidence="13">DSM 15807</strain>
    </source>
</reference>
<protein>
    <recommendedName>
        <fullName evidence="9">Pyrrolidone-carboxylate peptidase</fullName>
        <ecNumber evidence="9">3.4.19.3</ecNumber>
    </recommendedName>
    <alternativeName>
        <fullName evidence="9">5-oxoprolyl-peptidase</fullName>
    </alternativeName>
    <alternativeName>
        <fullName evidence="9">Pyroglutamyl-peptidase I</fullName>
        <shortName evidence="9">PGP-I</shortName>
        <shortName evidence="9">Pyrase</shortName>
    </alternativeName>
</protein>
<dbReference type="GO" id="GO:0016920">
    <property type="term" value="F:pyroglutamyl-peptidase activity"/>
    <property type="evidence" value="ECO:0007669"/>
    <property type="project" value="UniProtKB-UniRule"/>
</dbReference>
<dbReference type="Pfam" id="PF01470">
    <property type="entry name" value="Peptidase_C15"/>
    <property type="match status" value="1"/>
</dbReference>
<keyword evidence="7 9" id="KW-0378">Hydrolase</keyword>
<proteinExistence type="inferred from homology"/>
<dbReference type="PROSITE" id="PS01333">
    <property type="entry name" value="PYRASE_GLU"/>
    <property type="match status" value="1"/>
</dbReference>
<sequence>MKILLTGFDPFNGEKINPSWEAIKRFPKMIGGANILKTKIPTVFYKSIQKLEEIIEKERPNIVICVGQAGGRTDITVERVAININDAKIPDNEKNQLIDTPIFEDGKNAYFSNLPIKAIVKEIRKNNIPASISNTAGTFVCNHLMYGLLYLIDKKYPNIKGGFIHVPYIHKQVLNKPNIPSMSLKDIIKGLKIAVVTSIKFYNKQDIEFSDGKIS</sequence>
<evidence type="ECO:0000256" key="1">
    <source>
        <dbReference type="ARBA" id="ARBA00001770"/>
    </source>
</evidence>
<dbReference type="GO" id="GO:0005829">
    <property type="term" value="C:cytosol"/>
    <property type="evidence" value="ECO:0007669"/>
    <property type="project" value="InterPro"/>
</dbReference>
<dbReference type="Gene3D" id="3.40.630.20">
    <property type="entry name" value="Peptidase C15, pyroglutamyl peptidase I-like"/>
    <property type="match status" value="1"/>
</dbReference>
<evidence type="ECO:0000313" key="12">
    <source>
        <dbReference type="EMBL" id="SHH54474.1"/>
    </source>
</evidence>
<dbReference type="InterPro" id="IPR000816">
    <property type="entry name" value="Peptidase_C15"/>
</dbReference>
<organism evidence="12 13">
    <name type="scientific">Thermosipho atlanticus DSM 15807</name>
    <dbReference type="NCBI Taxonomy" id="1123380"/>
    <lineage>
        <taxon>Bacteria</taxon>
        <taxon>Thermotogati</taxon>
        <taxon>Thermotogota</taxon>
        <taxon>Thermotogae</taxon>
        <taxon>Thermotogales</taxon>
        <taxon>Fervidobacteriaceae</taxon>
        <taxon>Thermosipho</taxon>
    </lineage>
</organism>
<feature type="active site" evidence="9 10">
    <location>
        <position position="78"/>
    </location>
</feature>
<feature type="active site" evidence="9">
    <location>
        <position position="165"/>
    </location>
</feature>
<dbReference type="InterPro" id="IPR029762">
    <property type="entry name" value="PGP-I_bact-type"/>
</dbReference>
<comment type="similarity">
    <text evidence="4 9">Belongs to the peptidase C15 family.</text>
</comment>
<dbReference type="GO" id="GO:0006508">
    <property type="term" value="P:proteolysis"/>
    <property type="evidence" value="ECO:0007669"/>
    <property type="project" value="UniProtKB-KW"/>
</dbReference>
<dbReference type="EMBL" id="FQXN01000006">
    <property type="protein sequence ID" value="SHH54474.1"/>
    <property type="molecule type" value="Genomic_DNA"/>
</dbReference>
<dbReference type="EC" id="3.4.19.3" evidence="9"/>
<comment type="subunit">
    <text evidence="9">Homotetramer.</text>
</comment>
<dbReference type="PRINTS" id="PR00706">
    <property type="entry name" value="PYROGLUPTASE"/>
</dbReference>
<dbReference type="InterPro" id="IPR033694">
    <property type="entry name" value="PGPEP1_Cys_AS"/>
</dbReference>
<dbReference type="AlphaFoldDB" id="A0A1M5TUS4"/>
<dbReference type="PIRSF" id="PIRSF015592">
    <property type="entry name" value="Prld-crbxl_pptds"/>
    <property type="match status" value="1"/>
</dbReference>
<dbReference type="CDD" id="cd00501">
    <property type="entry name" value="Peptidase_C15"/>
    <property type="match status" value="1"/>
</dbReference>
<evidence type="ECO:0000313" key="13">
    <source>
        <dbReference type="Proteomes" id="UP000242592"/>
    </source>
</evidence>
<evidence type="ECO:0000256" key="9">
    <source>
        <dbReference type="HAMAP-Rule" id="MF_00417"/>
    </source>
</evidence>
<dbReference type="OrthoDB" id="9779738at2"/>
<dbReference type="NCBIfam" id="NF009676">
    <property type="entry name" value="PRK13197.1"/>
    <property type="match status" value="1"/>
</dbReference>
<evidence type="ECO:0000256" key="10">
    <source>
        <dbReference type="PROSITE-ProRule" id="PRU10076"/>
    </source>
</evidence>
<comment type="subcellular location">
    <subcellularLocation>
        <location evidence="3 9">Cytoplasm</location>
    </subcellularLocation>
</comment>
<feature type="active site" evidence="9 11">
    <location>
        <position position="141"/>
    </location>
</feature>
<dbReference type="InterPro" id="IPR036440">
    <property type="entry name" value="Peptidase_C15-like_sf"/>
</dbReference>
<dbReference type="STRING" id="1123380.SAMN02745199_1486"/>
<dbReference type="FunFam" id="3.40.630.20:FF:000001">
    <property type="entry name" value="Pyrrolidone-carboxylate peptidase"/>
    <property type="match status" value="1"/>
</dbReference>
<evidence type="ECO:0000256" key="4">
    <source>
        <dbReference type="ARBA" id="ARBA00006641"/>
    </source>
</evidence>
<dbReference type="RefSeq" id="WP_073073702.1">
    <property type="nucleotide sequence ID" value="NZ_FQXN01000006.1"/>
</dbReference>
<comment type="function">
    <text evidence="2 9">Removes 5-oxoproline from various penultimate amino acid residues except L-proline.</text>
</comment>
<evidence type="ECO:0000256" key="6">
    <source>
        <dbReference type="ARBA" id="ARBA00022670"/>
    </source>
</evidence>
<gene>
    <name evidence="9" type="primary">pcp</name>
    <name evidence="12" type="ORF">SAMN02745199_1486</name>
</gene>
<keyword evidence="13" id="KW-1185">Reference proteome</keyword>
<evidence type="ECO:0000256" key="7">
    <source>
        <dbReference type="ARBA" id="ARBA00022801"/>
    </source>
</evidence>
<evidence type="ECO:0000256" key="3">
    <source>
        <dbReference type="ARBA" id="ARBA00004496"/>
    </source>
</evidence>
<dbReference type="HAMAP" id="MF_00417">
    <property type="entry name" value="Pyrrolid_peptidase"/>
    <property type="match status" value="1"/>
</dbReference>
<comment type="catalytic activity">
    <reaction evidence="1 9 10">
        <text>Release of an N-terminal pyroglutamyl group from a polypeptide, the second amino acid generally not being Pro.</text>
        <dbReference type="EC" id="3.4.19.3"/>
    </reaction>
</comment>
<dbReference type="PANTHER" id="PTHR23402:SF1">
    <property type="entry name" value="PYROGLUTAMYL-PEPTIDASE I"/>
    <property type="match status" value="1"/>
</dbReference>